<keyword evidence="2" id="KW-0315">Glutamine amidotransferase</keyword>
<feature type="domain" description="Glutamine amidotransferase" evidence="1">
    <location>
        <begin position="43"/>
        <end position="184"/>
    </location>
</feature>
<evidence type="ECO:0000313" key="2">
    <source>
        <dbReference type="EMBL" id="MFL0195177.1"/>
    </source>
</evidence>
<dbReference type="Pfam" id="PF00117">
    <property type="entry name" value="GATase"/>
    <property type="match status" value="1"/>
</dbReference>
<dbReference type="EMBL" id="JBJHZX010000007">
    <property type="protein sequence ID" value="MFL0195177.1"/>
    <property type="molecule type" value="Genomic_DNA"/>
</dbReference>
<sequence>MKIIELIHDKDHPKATNVDFWLKENKNNSSQKFKAFNPEDYPELKGIDLIIIHGGSQHLWNKNDDAWLINEIEYVKEALKNNIPVIGFCLGAQIIAEALGGKVYKAKEKEVGWLNIKITMEGKKHKILEGLKQGFKTFLWHSDHYSLPQNCMVLGYTEAAPNQIFISNTYKAIGFQFHPEYTKENVKIYADEYEDDVWSGGRFASGKSNILKETEKIEGNYELFKKIFTNSIDWFLK</sequence>
<dbReference type="EC" id="3.4.-.-" evidence="2"/>
<dbReference type="PANTHER" id="PTHR42695">
    <property type="entry name" value="GLUTAMINE AMIDOTRANSFERASE YLR126C-RELATED"/>
    <property type="match status" value="1"/>
</dbReference>
<gene>
    <name evidence="2" type="ORF">ACJDU8_06300</name>
</gene>
<accession>A0ABW8SGN2</accession>
<evidence type="ECO:0000313" key="3">
    <source>
        <dbReference type="Proteomes" id="UP001623660"/>
    </source>
</evidence>
<dbReference type="InterPro" id="IPR044992">
    <property type="entry name" value="ChyE-like"/>
</dbReference>
<dbReference type="InterPro" id="IPR029062">
    <property type="entry name" value="Class_I_gatase-like"/>
</dbReference>
<reference evidence="2 3" key="1">
    <citation type="submission" date="2024-11" db="EMBL/GenBank/DDBJ databases">
        <authorList>
            <person name="Heng Y.C."/>
            <person name="Lim A.C.H."/>
            <person name="Lee J.K.Y."/>
            <person name="Kittelmann S."/>
        </authorList>
    </citation>
    <scope>NUCLEOTIDE SEQUENCE [LARGE SCALE GENOMIC DNA]</scope>
    <source>
        <strain evidence="2 3">WILCCON 0269</strain>
    </source>
</reference>
<keyword evidence="3" id="KW-1185">Reference proteome</keyword>
<evidence type="ECO:0000259" key="1">
    <source>
        <dbReference type="Pfam" id="PF00117"/>
    </source>
</evidence>
<dbReference type="Gene3D" id="3.40.50.880">
    <property type="match status" value="1"/>
</dbReference>
<organism evidence="2 3">
    <name type="scientific">Candidatus Clostridium eludens</name>
    <dbReference type="NCBI Taxonomy" id="3381663"/>
    <lineage>
        <taxon>Bacteria</taxon>
        <taxon>Bacillati</taxon>
        <taxon>Bacillota</taxon>
        <taxon>Clostridia</taxon>
        <taxon>Eubacteriales</taxon>
        <taxon>Clostridiaceae</taxon>
        <taxon>Clostridium</taxon>
    </lineage>
</organism>
<dbReference type="GO" id="GO:0016787">
    <property type="term" value="F:hydrolase activity"/>
    <property type="evidence" value="ECO:0007669"/>
    <property type="project" value="UniProtKB-KW"/>
</dbReference>
<keyword evidence="2" id="KW-0378">Hydrolase</keyword>
<protein>
    <submittedName>
        <fullName evidence="2">Type 1 glutamine amidotransferase</fullName>
        <ecNumber evidence="2">3.4.-.-</ecNumber>
    </submittedName>
</protein>
<dbReference type="PANTHER" id="PTHR42695:SF5">
    <property type="entry name" value="GLUTAMINE AMIDOTRANSFERASE YLR126C-RELATED"/>
    <property type="match status" value="1"/>
</dbReference>
<name>A0ABW8SGN2_9CLOT</name>
<proteinExistence type="predicted"/>
<dbReference type="PROSITE" id="PS51273">
    <property type="entry name" value="GATASE_TYPE_1"/>
    <property type="match status" value="1"/>
</dbReference>
<dbReference type="Proteomes" id="UP001623660">
    <property type="component" value="Unassembled WGS sequence"/>
</dbReference>
<dbReference type="CDD" id="cd01741">
    <property type="entry name" value="GATase1_1"/>
    <property type="match status" value="1"/>
</dbReference>
<dbReference type="SUPFAM" id="SSF52317">
    <property type="entry name" value="Class I glutamine amidotransferase-like"/>
    <property type="match status" value="1"/>
</dbReference>
<dbReference type="InterPro" id="IPR017926">
    <property type="entry name" value="GATASE"/>
</dbReference>
<dbReference type="RefSeq" id="WP_406791301.1">
    <property type="nucleotide sequence ID" value="NZ_JBJHZX010000007.1"/>
</dbReference>
<comment type="caution">
    <text evidence="2">The sequence shown here is derived from an EMBL/GenBank/DDBJ whole genome shotgun (WGS) entry which is preliminary data.</text>
</comment>